<reference evidence="2 3" key="1">
    <citation type="submission" date="2019-05" db="EMBL/GenBank/DDBJ databases">
        <title>Kocuria coralli sp. nov., a novel actinobacterium isolated from coral reef seawater.</title>
        <authorList>
            <person name="Li J."/>
        </authorList>
    </citation>
    <scope>NUCLEOTIDE SEQUENCE [LARGE SCALE GENOMIC DNA]</scope>
    <source>
        <strain evidence="2 3">SCSIO 13007</strain>
    </source>
</reference>
<name>A0A5J5L246_9MICC</name>
<evidence type="ECO:0000313" key="3">
    <source>
        <dbReference type="Proteomes" id="UP000325957"/>
    </source>
</evidence>
<protein>
    <recommendedName>
        <fullName evidence="4">DUF732 domain-containing protein</fullName>
    </recommendedName>
</protein>
<organism evidence="2 3">
    <name type="scientific">Kocuria coralli</name>
    <dbReference type="NCBI Taxonomy" id="1461025"/>
    <lineage>
        <taxon>Bacteria</taxon>
        <taxon>Bacillati</taxon>
        <taxon>Actinomycetota</taxon>
        <taxon>Actinomycetes</taxon>
        <taxon>Micrococcales</taxon>
        <taxon>Micrococcaceae</taxon>
        <taxon>Kocuria</taxon>
    </lineage>
</organism>
<dbReference type="RefSeq" id="WP_158032597.1">
    <property type="nucleotide sequence ID" value="NZ_ML708611.1"/>
</dbReference>
<keyword evidence="3" id="KW-1185">Reference proteome</keyword>
<gene>
    <name evidence="2" type="ORF">FCK90_01770</name>
</gene>
<dbReference type="Proteomes" id="UP000325957">
    <property type="component" value="Unassembled WGS sequence"/>
</dbReference>
<keyword evidence="1" id="KW-0732">Signal</keyword>
<feature type="chain" id="PRO_5023854162" description="DUF732 domain-containing protein" evidence="1">
    <location>
        <begin position="30"/>
        <end position="122"/>
    </location>
</feature>
<feature type="signal peptide" evidence="1">
    <location>
        <begin position="1"/>
        <end position="29"/>
    </location>
</feature>
<dbReference type="EMBL" id="SZWF01000002">
    <property type="protein sequence ID" value="KAA9395166.1"/>
    <property type="molecule type" value="Genomic_DNA"/>
</dbReference>
<proteinExistence type="predicted"/>
<accession>A0A5J5L246</accession>
<evidence type="ECO:0000256" key="1">
    <source>
        <dbReference type="SAM" id="SignalP"/>
    </source>
</evidence>
<dbReference type="AlphaFoldDB" id="A0A5J5L246"/>
<evidence type="ECO:0000313" key="2">
    <source>
        <dbReference type="EMBL" id="KAA9395166.1"/>
    </source>
</evidence>
<sequence>MSLKDRARTAATVMAMTALGVTGVTVASAAPANADNTIVHYLSHSEVAEVRELMDGAGIACIGAGFLNPLAGIACELDRARAVDREAFDRAYHRGCGVRQETRATGSGASYDKAVTTYTAMC</sequence>
<comment type="caution">
    <text evidence="2">The sequence shown here is derived from an EMBL/GenBank/DDBJ whole genome shotgun (WGS) entry which is preliminary data.</text>
</comment>
<evidence type="ECO:0008006" key="4">
    <source>
        <dbReference type="Google" id="ProtNLM"/>
    </source>
</evidence>